<dbReference type="RefSeq" id="WP_136369050.1">
    <property type="nucleotide sequence ID" value="NZ_SSOB01000007.1"/>
</dbReference>
<keyword evidence="2" id="KW-1185">Reference proteome</keyword>
<evidence type="ECO:0000313" key="1">
    <source>
        <dbReference type="EMBL" id="THF82111.1"/>
    </source>
</evidence>
<gene>
    <name evidence="1" type="ORF">E6C55_06920</name>
</gene>
<evidence type="ECO:0000313" key="2">
    <source>
        <dbReference type="Proteomes" id="UP000310636"/>
    </source>
</evidence>
<comment type="caution">
    <text evidence="1">The sequence shown here is derived from an EMBL/GenBank/DDBJ whole genome shotgun (WGS) entry which is preliminary data.</text>
</comment>
<dbReference type="OrthoDB" id="2630713at2"/>
<dbReference type="AlphaFoldDB" id="A0A4S4C8N0"/>
<accession>A0A4S4C8N0</accession>
<sequence>MARYIVNTNTKEVHQTAKVEPRCKINEISPSHRIDTDYAEYYFTQGYNGCKWCYPERNTG</sequence>
<protein>
    <submittedName>
        <fullName evidence="1">Uncharacterized protein</fullName>
    </submittedName>
</protein>
<reference evidence="1 2" key="1">
    <citation type="submission" date="2019-04" db="EMBL/GenBank/DDBJ databases">
        <title>Cohnella sp. nov. isolated from preserved vegetables.</title>
        <authorList>
            <person name="Lin S.-Y."/>
            <person name="Hung M.-H."/>
            <person name="Young C.-C."/>
        </authorList>
    </citation>
    <scope>NUCLEOTIDE SEQUENCE [LARGE SCALE GENOMIC DNA]</scope>
    <source>
        <strain evidence="1 2">CC-MHH1044</strain>
    </source>
</reference>
<dbReference type="Proteomes" id="UP000310636">
    <property type="component" value="Unassembled WGS sequence"/>
</dbReference>
<name>A0A4S4C8N0_9BACL</name>
<proteinExistence type="predicted"/>
<organism evidence="1 2">
    <name type="scientific">Cohnella fermenti</name>
    <dbReference type="NCBI Taxonomy" id="2565925"/>
    <lineage>
        <taxon>Bacteria</taxon>
        <taxon>Bacillati</taxon>
        <taxon>Bacillota</taxon>
        <taxon>Bacilli</taxon>
        <taxon>Bacillales</taxon>
        <taxon>Paenibacillaceae</taxon>
        <taxon>Cohnella</taxon>
    </lineage>
</organism>
<dbReference type="EMBL" id="SSOB01000007">
    <property type="protein sequence ID" value="THF82111.1"/>
    <property type="molecule type" value="Genomic_DNA"/>
</dbReference>